<keyword evidence="2" id="KW-0489">Methyltransferase</keyword>
<dbReference type="InterPro" id="IPR041698">
    <property type="entry name" value="Methyltransf_25"/>
</dbReference>
<evidence type="ECO:0000313" key="2">
    <source>
        <dbReference type="EMBL" id="KQK30322.1"/>
    </source>
</evidence>
<accession>A0A0Q3SY95</accession>
<evidence type="ECO:0000313" key="4">
    <source>
        <dbReference type="Proteomes" id="UP000051562"/>
    </source>
</evidence>
<reference evidence="3 5" key="2">
    <citation type="submission" date="2017-02" db="EMBL/GenBank/DDBJ databases">
        <authorList>
            <person name="Peterson S.W."/>
        </authorList>
    </citation>
    <scope>NUCLEOTIDE SEQUENCE [LARGE SCALE GENOMIC DNA]</scope>
    <source>
        <strain evidence="3 5">DSM 9653</strain>
    </source>
</reference>
<evidence type="ECO:0000313" key="5">
    <source>
        <dbReference type="Proteomes" id="UP000190130"/>
    </source>
</evidence>
<dbReference type="Proteomes" id="UP000051562">
    <property type="component" value="Unassembled WGS sequence"/>
</dbReference>
<dbReference type="SUPFAM" id="SSF53335">
    <property type="entry name" value="S-adenosyl-L-methionine-dependent methyltransferases"/>
    <property type="match status" value="1"/>
</dbReference>
<dbReference type="OrthoDB" id="9765084at2"/>
<dbReference type="InterPro" id="IPR029063">
    <property type="entry name" value="SAM-dependent_MTases_sf"/>
</dbReference>
<gene>
    <name evidence="2" type="ORF">ARD30_13825</name>
    <name evidence="3" type="ORF">SAMN05660750_03943</name>
</gene>
<dbReference type="Gene3D" id="3.40.50.150">
    <property type="entry name" value="Vaccinia Virus protein VP39"/>
    <property type="match status" value="1"/>
</dbReference>
<dbReference type="EMBL" id="FUYX01000012">
    <property type="protein sequence ID" value="SKC06122.1"/>
    <property type="molecule type" value="Genomic_DNA"/>
</dbReference>
<dbReference type="Proteomes" id="UP000190130">
    <property type="component" value="Unassembled WGS sequence"/>
</dbReference>
<dbReference type="RefSeq" id="WP_055728345.1">
    <property type="nucleotide sequence ID" value="NZ_FUYX01000012.1"/>
</dbReference>
<keyword evidence="2" id="KW-0808">Transferase</keyword>
<keyword evidence="4" id="KW-1185">Reference proteome</keyword>
<dbReference type="AlphaFoldDB" id="A0A0Q3SY95"/>
<reference evidence="2 4" key="1">
    <citation type="submission" date="2015-10" db="EMBL/GenBank/DDBJ databases">
        <title>Draft genome of Bosea thiooxidans.</title>
        <authorList>
            <person name="Wang X."/>
        </authorList>
    </citation>
    <scope>NUCLEOTIDE SEQUENCE [LARGE SCALE GENOMIC DNA]</scope>
    <source>
        <strain evidence="2 4">CGMCC 9174</strain>
    </source>
</reference>
<organism evidence="2 4">
    <name type="scientific">Bosea thiooxidans</name>
    <dbReference type="NCBI Taxonomy" id="53254"/>
    <lineage>
        <taxon>Bacteria</taxon>
        <taxon>Pseudomonadati</taxon>
        <taxon>Pseudomonadota</taxon>
        <taxon>Alphaproteobacteria</taxon>
        <taxon>Hyphomicrobiales</taxon>
        <taxon>Boseaceae</taxon>
        <taxon>Bosea</taxon>
    </lineage>
</organism>
<dbReference type="GO" id="GO:0008168">
    <property type="term" value="F:methyltransferase activity"/>
    <property type="evidence" value="ECO:0007669"/>
    <property type="project" value="UniProtKB-KW"/>
</dbReference>
<sequence>MTSPADAVIDLYQRHAATYDGLRGKTLFERAWLDRFLALVPERAAILDIGCGSGEPIARHFLEKGHAVTGIDSAPSLIALCQERFPQASWEVQDMRRLALGRRFDGVIAWDSFFHLTAPDQRAMFQVFAAHAGANAALMFTSGPSDGEAIGSFEGEPLYHASLAPEEYRSLLAENGFAVLEHAAEDESCGGHTIWLAQREGAAQGAP</sequence>
<feature type="domain" description="Methyltransferase" evidence="1">
    <location>
        <begin position="46"/>
        <end position="129"/>
    </location>
</feature>
<evidence type="ECO:0000259" key="1">
    <source>
        <dbReference type="Pfam" id="PF13649"/>
    </source>
</evidence>
<dbReference type="EMBL" id="LMAR01000037">
    <property type="protein sequence ID" value="KQK30322.1"/>
    <property type="molecule type" value="Genomic_DNA"/>
</dbReference>
<name>A0A0Q3SY95_9HYPH</name>
<dbReference type="Pfam" id="PF13649">
    <property type="entry name" value="Methyltransf_25"/>
    <property type="match status" value="1"/>
</dbReference>
<proteinExistence type="predicted"/>
<evidence type="ECO:0000313" key="3">
    <source>
        <dbReference type="EMBL" id="SKC06122.1"/>
    </source>
</evidence>
<dbReference type="GO" id="GO:0032259">
    <property type="term" value="P:methylation"/>
    <property type="evidence" value="ECO:0007669"/>
    <property type="project" value="UniProtKB-KW"/>
</dbReference>
<protein>
    <submittedName>
        <fullName evidence="2 3">Methyltransferase</fullName>
    </submittedName>
</protein>
<dbReference type="CDD" id="cd02440">
    <property type="entry name" value="AdoMet_MTases"/>
    <property type="match status" value="1"/>
</dbReference>